<reference evidence="10" key="1">
    <citation type="submission" date="2016-08" db="EMBL/GenBank/DDBJ databases">
        <title>Complete genome of Cloacibacillus porcorum.</title>
        <authorList>
            <person name="Looft T."/>
            <person name="Bayles D.O."/>
            <person name="Alt D.P."/>
        </authorList>
    </citation>
    <scope>NUCLEOTIDE SEQUENCE [LARGE SCALE GENOMIC DNA]</scope>
    <source>
        <strain evidence="10">CL-84</strain>
    </source>
</reference>
<dbReference type="FunFam" id="2.170.150.20:FF:000003">
    <property type="entry name" value="Peptide methionine sulfoxide reductase MsrB"/>
    <property type="match status" value="1"/>
</dbReference>
<dbReference type="PANTHER" id="PTHR10173:SF52">
    <property type="entry name" value="METHIONINE-R-SULFOXIDE REDUCTASE B1"/>
    <property type="match status" value="1"/>
</dbReference>
<evidence type="ECO:0000256" key="5">
    <source>
        <dbReference type="ARBA" id="ARBA00047806"/>
    </source>
</evidence>
<dbReference type="Proteomes" id="UP000093044">
    <property type="component" value="Chromosome"/>
</dbReference>
<dbReference type="GO" id="GO:0030091">
    <property type="term" value="P:protein repair"/>
    <property type="evidence" value="ECO:0007669"/>
    <property type="project" value="InterPro"/>
</dbReference>
<keyword evidence="11" id="KW-1185">Reference proteome</keyword>
<dbReference type="GO" id="GO:0008113">
    <property type="term" value="F:peptide-methionine (S)-S-oxide reductase activity"/>
    <property type="evidence" value="ECO:0007669"/>
    <property type="project" value="UniProtKB-UniRule"/>
</dbReference>
<comment type="similarity">
    <text evidence="1">In the C-terminal section; belongs to the MsrB Met sulfoxide reductase family.</text>
</comment>
<dbReference type="InterPro" id="IPR036509">
    <property type="entry name" value="Met_Sox_Rdtase_MsrA_sf"/>
</dbReference>
<dbReference type="EC" id="1.8.4.11" evidence="8"/>
<dbReference type="KEGG" id="cpor:BED41_12110"/>
<evidence type="ECO:0000256" key="4">
    <source>
        <dbReference type="ARBA" id="ARBA00023268"/>
    </source>
</evidence>
<comment type="function">
    <text evidence="8">Has an important function as a repair enzyme for proteins that have been inactivated by oxidation. Catalyzes the reversible oxidation-reduction of methionine sulfoxide in proteins to methionine.</text>
</comment>
<proteinExistence type="inferred from homology"/>
<evidence type="ECO:0000259" key="9">
    <source>
        <dbReference type="PROSITE" id="PS51790"/>
    </source>
</evidence>
<evidence type="ECO:0000313" key="11">
    <source>
        <dbReference type="Proteomes" id="UP000093044"/>
    </source>
</evidence>
<evidence type="ECO:0000313" key="10">
    <source>
        <dbReference type="EMBL" id="ANZ45759.1"/>
    </source>
</evidence>
<feature type="domain" description="MsrB" evidence="9">
    <location>
        <begin position="234"/>
        <end position="357"/>
    </location>
</feature>
<comment type="catalytic activity">
    <reaction evidence="5 8">
        <text>L-methionyl-[protein] + [thioredoxin]-disulfide + H2O = L-methionyl-(S)-S-oxide-[protein] + [thioredoxin]-dithiol</text>
        <dbReference type="Rhea" id="RHEA:14217"/>
        <dbReference type="Rhea" id="RHEA-COMP:10698"/>
        <dbReference type="Rhea" id="RHEA-COMP:10700"/>
        <dbReference type="Rhea" id="RHEA-COMP:12313"/>
        <dbReference type="Rhea" id="RHEA-COMP:12315"/>
        <dbReference type="ChEBI" id="CHEBI:15377"/>
        <dbReference type="ChEBI" id="CHEBI:16044"/>
        <dbReference type="ChEBI" id="CHEBI:29950"/>
        <dbReference type="ChEBI" id="CHEBI:44120"/>
        <dbReference type="ChEBI" id="CHEBI:50058"/>
        <dbReference type="EC" id="1.8.4.11"/>
    </reaction>
</comment>
<dbReference type="SUPFAM" id="SSF55068">
    <property type="entry name" value="Peptide methionine sulfoxide reductase"/>
    <property type="match status" value="1"/>
</dbReference>
<dbReference type="GeneID" id="83058591"/>
<dbReference type="AlphaFoldDB" id="A0A1B2I709"/>
<accession>A0A1B2I709</accession>
<comment type="catalytic activity">
    <reaction evidence="6">
        <text>L-methionyl-[protein] + [thioredoxin]-disulfide + H2O = L-methionyl-(R)-S-oxide-[protein] + [thioredoxin]-dithiol</text>
        <dbReference type="Rhea" id="RHEA:24164"/>
        <dbReference type="Rhea" id="RHEA-COMP:10698"/>
        <dbReference type="Rhea" id="RHEA-COMP:10700"/>
        <dbReference type="Rhea" id="RHEA-COMP:12313"/>
        <dbReference type="Rhea" id="RHEA-COMP:12314"/>
        <dbReference type="ChEBI" id="CHEBI:15377"/>
        <dbReference type="ChEBI" id="CHEBI:16044"/>
        <dbReference type="ChEBI" id="CHEBI:29950"/>
        <dbReference type="ChEBI" id="CHEBI:45764"/>
        <dbReference type="ChEBI" id="CHEBI:50058"/>
        <dbReference type="EC" id="1.8.4.12"/>
    </reaction>
</comment>
<comment type="catalytic activity">
    <reaction evidence="7 8">
        <text>[thioredoxin]-disulfide + L-methionine + H2O = L-methionine (S)-S-oxide + [thioredoxin]-dithiol</text>
        <dbReference type="Rhea" id="RHEA:19993"/>
        <dbReference type="Rhea" id="RHEA-COMP:10698"/>
        <dbReference type="Rhea" id="RHEA-COMP:10700"/>
        <dbReference type="ChEBI" id="CHEBI:15377"/>
        <dbReference type="ChEBI" id="CHEBI:29950"/>
        <dbReference type="ChEBI" id="CHEBI:50058"/>
        <dbReference type="ChEBI" id="CHEBI:57844"/>
        <dbReference type="ChEBI" id="CHEBI:58772"/>
        <dbReference type="EC" id="1.8.4.11"/>
    </reaction>
</comment>
<comment type="similarity">
    <text evidence="2">In the N-terminal section; belongs to the MsrA Met sulfoxide reductase family.</text>
</comment>
<dbReference type="RefSeq" id="WP_066746659.1">
    <property type="nucleotide sequence ID" value="NZ_CP016757.1"/>
</dbReference>
<dbReference type="GO" id="GO:0033744">
    <property type="term" value="F:L-methionine:thioredoxin-disulfide S-oxidoreductase activity"/>
    <property type="evidence" value="ECO:0007669"/>
    <property type="project" value="RHEA"/>
</dbReference>
<dbReference type="EMBL" id="CP016757">
    <property type="protein sequence ID" value="ANZ45759.1"/>
    <property type="molecule type" value="Genomic_DNA"/>
</dbReference>
<dbReference type="InterPro" id="IPR011057">
    <property type="entry name" value="Mss4-like_sf"/>
</dbReference>
<gene>
    <name evidence="8" type="primary">msrA</name>
    <name evidence="10" type="ORF">BED41_12110</name>
</gene>
<dbReference type="NCBIfam" id="TIGR00357">
    <property type="entry name" value="peptide-methionine (R)-S-oxide reductase MsrB"/>
    <property type="match status" value="1"/>
</dbReference>
<evidence type="ECO:0000256" key="1">
    <source>
        <dbReference type="ARBA" id="ARBA00008076"/>
    </source>
</evidence>
<keyword evidence="4" id="KW-0511">Multifunctional enzyme</keyword>
<evidence type="ECO:0000256" key="2">
    <source>
        <dbReference type="ARBA" id="ARBA00011017"/>
    </source>
</evidence>
<dbReference type="PROSITE" id="PS51790">
    <property type="entry name" value="MSRB"/>
    <property type="match status" value="1"/>
</dbReference>
<dbReference type="Pfam" id="PF01641">
    <property type="entry name" value="SelR"/>
    <property type="match status" value="1"/>
</dbReference>
<feature type="active site" evidence="8">
    <location>
        <position position="66"/>
    </location>
</feature>
<dbReference type="NCBIfam" id="TIGR00401">
    <property type="entry name" value="msrA"/>
    <property type="match status" value="1"/>
</dbReference>
<organism evidence="10 11">
    <name type="scientific">Cloacibacillus porcorum</name>
    <dbReference type="NCBI Taxonomy" id="1197717"/>
    <lineage>
        <taxon>Bacteria</taxon>
        <taxon>Thermotogati</taxon>
        <taxon>Synergistota</taxon>
        <taxon>Synergistia</taxon>
        <taxon>Synergistales</taxon>
        <taxon>Synergistaceae</taxon>
        <taxon>Cloacibacillus</taxon>
    </lineage>
</organism>
<evidence type="ECO:0000256" key="8">
    <source>
        <dbReference type="HAMAP-Rule" id="MF_01401"/>
    </source>
</evidence>
<name>A0A1B2I709_9BACT</name>
<comment type="similarity">
    <text evidence="8">Belongs to the MsrA Met sulfoxide reductase family.</text>
</comment>
<dbReference type="InterPro" id="IPR028427">
    <property type="entry name" value="Met_Sox_Rdtase_MsrB"/>
</dbReference>
<dbReference type="Pfam" id="PF01625">
    <property type="entry name" value="PMSR"/>
    <property type="match status" value="1"/>
</dbReference>
<dbReference type="GO" id="GO:0005737">
    <property type="term" value="C:cytoplasm"/>
    <property type="evidence" value="ECO:0007669"/>
    <property type="project" value="TreeGrafter"/>
</dbReference>
<dbReference type="InterPro" id="IPR002569">
    <property type="entry name" value="Met_Sox_Rdtase_MsrA_dom"/>
</dbReference>
<dbReference type="SUPFAM" id="SSF51316">
    <property type="entry name" value="Mss4-like"/>
    <property type="match status" value="1"/>
</dbReference>
<dbReference type="GO" id="GO:0033743">
    <property type="term" value="F:peptide-methionine (R)-S-oxide reductase activity"/>
    <property type="evidence" value="ECO:0007669"/>
    <property type="project" value="UniProtKB-EC"/>
</dbReference>
<keyword evidence="3 8" id="KW-0560">Oxidoreductase</keyword>
<evidence type="ECO:0000256" key="6">
    <source>
        <dbReference type="ARBA" id="ARBA00048488"/>
    </source>
</evidence>
<dbReference type="HAMAP" id="MF_01401">
    <property type="entry name" value="MsrA"/>
    <property type="match status" value="1"/>
</dbReference>
<dbReference type="Gene3D" id="3.30.1060.10">
    <property type="entry name" value="Peptide methionine sulphoxide reductase MsrA"/>
    <property type="match status" value="1"/>
</dbReference>
<dbReference type="STRING" id="1197717.BED41_12110"/>
<dbReference type="Gene3D" id="2.170.150.20">
    <property type="entry name" value="Peptide methionine sulfoxide reductase"/>
    <property type="match status" value="1"/>
</dbReference>
<dbReference type="OrthoDB" id="4174719at2"/>
<sequence>MRKSIFQLLVFSLILVVGAAVFTLRAAESREDNGKTHSKEARMTVVKDPTYTKKAGEEVIYLAGGCFWGLEKYMEGIPGVIDAVSGYANGRTDDEVNYRQVCTGTTGYKETVRVVYDPKRVSLETLLFAFFKIIDPSVRDSQGNDVGTQYQTGVFYADDASEAVVRRVADIEKGRAEEGFYVLIEPLRIFHRAEEYHQDYLTKNPGGYCHITREEMDEAKDIKVDAAPYRKPSDDELKNRLTERQYAVTQKSATEPPFDNEYYNNEERGIYVDVVTGEPLFSSKDKYGSSCGWPAFTKGIDDGAMIYKEDGSFGMRRTEVRSRAGDSHLGHVFTGDRESPNGTRYCINSAALRFIPYEDMDKEGYGEFKKYVE</sequence>
<protein>
    <recommendedName>
        <fullName evidence="8">Peptide methionine sulfoxide reductase MsrA</fullName>
        <shortName evidence="8">Protein-methionine-S-oxide reductase</shortName>
        <ecNumber evidence="8">1.8.4.11</ecNumber>
    </recommendedName>
    <alternativeName>
        <fullName evidence="8">Peptide-methionine (S)-S-oxide reductase</fullName>
        <shortName evidence="8">Peptide Met(O) reductase</shortName>
    </alternativeName>
</protein>
<evidence type="ECO:0000256" key="7">
    <source>
        <dbReference type="ARBA" id="ARBA00048782"/>
    </source>
</evidence>
<dbReference type="InterPro" id="IPR002579">
    <property type="entry name" value="Met_Sox_Rdtase_MsrB_dom"/>
</dbReference>
<evidence type="ECO:0000256" key="3">
    <source>
        <dbReference type="ARBA" id="ARBA00023002"/>
    </source>
</evidence>
<dbReference type="GO" id="GO:0006979">
    <property type="term" value="P:response to oxidative stress"/>
    <property type="evidence" value="ECO:0007669"/>
    <property type="project" value="InterPro"/>
</dbReference>
<dbReference type="PANTHER" id="PTHR10173">
    <property type="entry name" value="METHIONINE SULFOXIDE REDUCTASE"/>
    <property type="match status" value="1"/>
</dbReference>